<proteinExistence type="predicted"/>
<reference evidence="1" key="1">
    <citation type="submission" date="2018-01" db="EMBL/GenBank/DDBJ databases">
        <authorList>
            <person name="Mao J.F."/>
        </authorList>
    </citation>
    <scope>NUCLEOTIDE SEQUENCE</scope>
    <source>
        <strain evidence="1">Huo1</strain>
        <tissue evidence="1">Leaf</tissue>
    </source>
</reference>
<protein>
    <submittedName>
        <fullName evidence="1">Uncharacterized protein</fullName>
    </submittedName>
</protein>
<evidence type="ECO:0000313" key="1">
    <source>
        <dbReference type="EMBL" id="KAG6388946.1"/>
    </source>
</evidence>
<dbReference type="Proteomes" id="UP000298416">
    <property type="component" value="Unassembled WGS sequence"/>
</dbReference>
<dbReference type="PANTHER" id="PTHR10775">
    <property type="entry name" value="OS08G0208400 PROTEIN"/>
    <property type="match status" value="1"/>
</dbReference>
<accession>A0A8X8Z1Z2</accession>
<comment type="caution">
    <text evidence="1">The sequence shown here is derived from an EMBL/GenBank/DDBJ whole genome shotgun (WGS) entry which is preliminary data.</text>
</comment>
<dbReference type="AlphaFoldDB" id="A0A8X8Z1Z2"/>
<gene>
    <name evidence="1" type="ORF">SASPL_150383</name>
</gene>
<sequence length="112" mass="13278">MVHDAWGQSGAHEHWQRDTCNVELFEYKRVFDEGAEKANSELSKIFGWNKRSIFWDLLYWKTNVIRHNPNVMHIEKNVFDNIFSTIMNVEGKTKDNANARRDLEELGIRPEL</sequence>
<evidence type="ECO:0000313" key="2">
    <source>
        <dbReference type="Proteomes" id="UP000298416"/>
    </source>
</evidence>
<organism evidence="1">
    <name type="scientific">Salvia splendens</name>
    <name type="common">Scarlet sage</name>
    <dbReference type="NCBI Taxonomy" id="180675"/>
    <lineage>
        <taxon>Eukaryota</taxon>
        <taxon>Viridiplantae</taxon>
        <taxon>Streptophyta</taxon>
        <taxon>Embryophyta</taxon>
        <taxon>Tracheophyta</taxon>
        <taxon>Spermatophyta</taxon>
        <taxon>Magnoliopsida</taxon>
        <taxon>eudicotyledons</taxon>
        <taxon>Gunneridae</taxon>
        <taxon>Pentapetalae</taxon>
        <taxon>asterids</taxon>
        <taxon>lamiids</taxon>
        <taxon>Lamiales</taxon>
        <taxon>Lamiaceae</taxon>
        <taxon>Nepetoideae</taxon>
        <taxon>Mentheae</taxon>
        <taxon>Salviinae</taxon>
        <taxon>Salvia</taxon>
        <taxon>Salvia subgen. Calosphace</taxon>
        <taxon>core Calosphace</taxon>
    </lineage>
</organism>
<keyword evidence="2" id="KW-1185">Reference proteome</keyword>
<dbReference type="EMBL" id="PNBA02000020">
    <property type="protein sequence ID" value="KAG6388946.1"/>
    <property type="molecule type" value="Genomic_DNA"/>
</dbReference>
<dbReference type="PANTHER" id="PTHR10775:SF182">
    <property type="entry name" value="TRANSPOSON, EN_SPM-LIKE, TRANSPOSASE-ASSOCIATED DOMAIN PROTEIN-RELATED"/>
    <property type="match status" value="1"/>
</dbReference>
<name>A0A8X8Z1Z2_SALSN</name>
<reference evidence="1" key="2">
    <citation type="submission" date="2020-08" db="EMBL/GenBank/DDBJ databases">
        <title>Plant Genome Project.</title>
        <authorList>
            <person name="Zhang R.-G."/>
        </authorList>
    </citation>
    <scope>NUCLEOTIDE SEQUENCE</scope>
    <source>
        <strain evidence="1">Huo1</strain>
        <tissue evidence="1">Leaf</tissue>
    </source>
</reference>